<dbReference type="PANTHER" id="PTHR43692">
    <property type="entry name" value="UDP-N-ACETYLMURAMOYLALANINE--D-GLUTAMATE LIGASE"/>
    <property type="match status" value="1"/>
</dbReference>
<dbReference type="SUPFAM" id="SSF51984">
    <property type="entry name" value="MurCD N-terminal domain"/>
    <property type="match status" value="1"/>
</dbReference>
<dbReference type="InterPro" id="IPR005762">
    <property type="entry name" value="MurD"/>
</dbReference>
<keyword evidence="2" id="KW-0547">Nucleotide-binding</keyword>
<reference evidence="5" key="1">
    <citation type="journal article" date="2019" name="Int. J. Syst. Evol. Microbiol.">
        <title>The Global Catalogue of Microorganisms (GCM) 10K type strain sequencing project: providing services to taxonomists for standard genome sequencing and annotation.</title>
        <authorList>
            <consortium name="The Broad Institute Genomics Platform"/>
            <consortium name="The Broad Institute Genome Sequencing Center for Infectious Disease"/>
            <person name="Wu L."/>
            <person name="Ma J."/>
        </authorList>
    </citation>
    <scope>NUCLEOTIDE SEQUENCE [LARGE SCALE GENOMIC DNA]</scope>
    <source>
        <strain evidence="5">DFY28</strain>
    </source>
</reference>
<keyword evidence="3" id="KW-0067">ATP-binding</keyword>
<dbReference type="InterPro" id="IPR036565">
    <property type="entry name" value="Mur-like_cat_sf"/>
</dbReference>
<gene>
    <name evidence="4" type="ORF">ACFPWU_06355</name>
</gene>
<dbReference type="Gene3D" id="3.40.50.720">
    <property type="entry name" value="NAD(P)-binding Rossmann-like Domain"/>
    <property type="match status" value="1"/>
</dbReference>
<proteinExistence type="predicted"/>
<evidence type="ECO:0000256" key="1">
    <source>
        <dbReference type="ARBA" id="ARBA00022598"/>
    </source>
</evidence>
<name>A0ABW1QY90_9ACTN</name>
<dbReference type="SUPFAM" id="SSF53623">
    <property type="entry name" value="MurD-like peptide ligases, catalytic domain"/>
    <property type="match status" value="1"/>
</dbReference>
<comment type="caution">
    <text evidence="4">The sequence shown here is derived from an EMBL/GenBank/DDBJ whole genome shotgun (WGS) entry which is preliminary data.</text>
</comment>
<dbReference type="PANTHER" id="PTHR43692:SF1">
    <property type="entry name" value="UDP-N-ACETYLMURAMOYLALANINE--D-GLUTAMATE LIGASE"/>
    <property type="match status" value="1"/>
</dbReference>
<protein>
    <submittedName>
        <fullName evidence="4">Uncharacterized protein</fullName>
    </submittedName>
</protein>
<evidence type="ECO:0000313" key="4">
    <source>
        <dbReference type="EMBL" id="MFC6153285.1"/>
    </source>
</evidence>
<keyword evidence="5" id="KW-1185">Reference proteome</keyword>
<dbReference type="RefSeq" id="WP_128221131.1">
    <property type="nucleotide sequence ID" value="NZ_CP034929.1"/>
</dbReference>
<dbReference type="EMBL" id="JBHSQI010000003">
    <property type="protein sequence ID" value="MFC6153285.1"/>
    <property type="molecule type" value="Genomic_DNA"/>
</dbReference>
<keyword evidence="1" id="KW-0436">Ligase</keyword>
<accession>A0ABW1QY90</accession>
<sequence>MSTNDIDTYTRASDWEGVKVLVAGFGVAGRAATDNLNHLGASVVAVDEQVAGLDEAEAAEFAERAELMNVLGAEVRLGAGVADSLPDDVDLLVVSPGWASDHPLVEQAMVRGIPVWGEVELAWRLRDPAHETPWLVVTGSRGRARVAAMTDSILRTEGRRSVVVGNGALSPVEIVMEPDPYDAVIIDASAAQLHHTFSMSAHSAVVTGLGQLDASEHPAWHASFEDYVADTARVYHQVQQSCIFNVNDERTMTMVEDADVVEGARAIGFTPGMPAVSMVGMVEDILADRAFIPQRTTSAAELCTLEDLDTQDPERLLDALAAAALARSFGASQAAVRDGLRAFRD</sequence>
<organism evidence="4 5">
    <name type="scientific">Nocardioides yefusunii</name>
    <dbReference type="NCBI Taxonomy" id="2500546"/>
    <lineage>
        <taxon>Bacteria</taxon>
        <taxon>Bacillati</taxon>
        <taxon>Actinomycetota</taxon>
        <taxon>Actinomycetes</taxon>
        <taxon>Propionibacteriales</taxon>
        <taxon>Nocardioidaceae</taxon>
        <taxon>Nocardioides</taxon>
    </lineage>
</organism>
<dbReference type="Gene3D" id="3.40.1190.10">
    <property type="entry name" value="Mur-like, catalytic domain"/>
    <property type="match status" value="1"/>
</dbReference>
<dbReference type="Proteomes" id="UP001596098">
    <property type="component" value="Unassembled WGS sequence"/>
</dbReference>
<evidence type="ECO:0000313" key="5">
    <source>
        <dbReference type="Proteomes" id="UP001596098"/>
    </source>
</evidence>
<evidence type="ECO:0000256" key="3">
    <source>
        <dbReference type="ARBA" id="ARBA00022840"/>
    </source>
</evidence>
<evidence type="ECO:0000256" key="2">
    <source>
        <dbReference type="ARBA" id="ARBA00022741"/>
    </source>
</evidence>